<dbReference type="PANTHER" id="PTHR23501:SF191">
    <property type="entry name" value="VACUOLAR BASIC AMINO ACID TRANSPORTER 4"/>
    <property type="match status" value="1"/>
</dbReference>
<feature type="transmembrane region" description="Helical" evidence="6">
    <location>
        <begin position="107"/>
        <end position="127"/>
    </location>
</feature>
<accession>A0A1J7BN01</accession>
<name>A0A1J7BN01_FLAJO</name>
<sequence length="522" mass="58786">MFAGKKGSLFTLMGLYILTIPFFNGLNVTAYDNSQILGHFGESATIFTYSIYIPIFAMLAFMPLGLKLGKQIPVRTMILSAGFLSIIFNTASLFADSIEWFTFWRSLLAIVSVIGIFASMVPILLKYNPAFNMALLYGILQFIQKGSQHVYQYFGAYFTSFYNWTFGIYFLNFNFLVCIILAWYFYKADVAPMKTKFQFDWRGWIIMILFFTIILFLSAEGQSRNWFDDPKIGLAAGSLFVILAVYLIHARFTSDPIIDPEVYKYKNVVIGAFMMFYIGVMNGTGSVITGYMTNVLGFDSVSGAGTHLALLIGLCISIPLSTYLLYKRVYLATIWIMGFACYGLYHSILFFRFYPGIDFSDFFLPLIFKGLGMGFLFPISLLYISEGVPPKLSASRMMSGIIAQAIFAGLLGSAILGTLVSNFNVQHKTGLSQQLTESNQLAQKQLVNTKRNYLFMGLSEAEAQKKAEKSLSGKTSQASILLAYKDIYLMMSAICFLPIFIILLFKLWRRPIGRVELEPIPI</sequence>
<dbReference type="SUPFAM" id="SSF103473">
    <property type="entry name" value="MFS general substrate transporter"/>
    <property type="match status" value="1"/>
</dbReference>
<feature type="transmembrane region" description="Helical" evidence="6">
    <location>
        <begin position="397"/>
        <end position="420"/>
    </location>
</feature>
<dbReference type="GO" id="GO:0005886">
    <property type="term" value="C:plasma membrane"/>
    <property type="evidence" value="ECO:0007669"/>
    <property type="project" value="TreeGrafter"/>
</dbReference>
<dbReference type="Gene3D" id="1.20.1250.20">
    <property type="entry name" value="MFS general substrate transporter like domains"/>
    <property type="match status" value="1"/>
</dbReference>
<dbReference type="GO" id="GO:0012505">
    <property type="term" value="C:endomembrane system"/>
    <property type="evidence" value="ECO:0007669"/>
    <property type="project" value="UniProtKB-SubCell"/>
</dbReference>
<feature type="transmembrane region" description="Helical" evidence="6">
    <location>
        <begin position="166"/>
        <end position="186"/>
    </location>
</feature>
<dbReference type="AlphaFoldDB" id="A0A1J7BN01"/>
<evidence type="ECO:0000256" key="5">
    <source>
        <dbReference type="ARBA" id="ARBA00023136"/>
    </source>
</evidence>
<feature type="transmembrane region" description="Helical" evidence="6">
    <location>
        <begin position="333"/>
        <end position="354"/>
    </location>
</feature>
<evidence type="ECO:0000256" key="3">
    <source>
        <dbReference type="ARBA" id="ARBA00022692"/>
    </source>
</evidence>
<dbReference type="OrthoDB" id="1404010at2"/>
<evidence type="ECO:0000256" key="1">
    <source>
        <dbReference type="ARBA" id="ARBA00004127"/>
    </source>
</evidence>
<keyword evidence="8" id="KW-1185">Reference proteome</keyword>
<proteinExistence type="predicted"/>
<feature type="transmembrane region" description="Helical" evidence="6">
    <location>
        <begin position="268"/>
        <end position="292"/>
    </location>
</feature>
<feature type="transmembrane region" description="Helical" evidence="6">
    <location>
        <begin position="7"/>
        <end position="26"/>
    </location>
</feature>
<reference evidence="7 8" key="1">
    <citation type="submission" date="2016-10" db="EMBL/GenBank/DDBJ databases">
        <title>Draft Genome Sequence of Rhizobacteria Flavobacterium johnsoniae CI04.</title>
        <authorList>
            <person name="Bravo J.I."/>
            <person name="Lozano G.L."/>
            <person name="Handelsman J."/>
        </authorList>
    </citation>
    <scope>NUCLEOTIDE SEQUENCE [LARGE SCALE GENOMIC DNA]</scope>
    <source>
        <strain evidence="7 8">CI04</strain>
    </source>
</reference>
<dbReference type="InterPro" id="IPR036259">
    <property type="entry name" value="MFS_trans_sf"/>
</dbReference>
<feature type="transmembrane region" description="Helical" evidence="6">
    <location>
        <begin position="78"/>
        <end position="95"/>
    </location>
</feature>
<gene>
    <name evidence="7" type="ORF">BKM63_21380</name>
</gene>
<evidence type="ECO:0000256" key="2">
    <source>
        <dbReference type="ARBA" id="ARBA00022448"/>
    </source>
</evidence>
<evidence type="ECO:0000313" key="8">
    <source>
        <dbReference type="Proteomes" id="UP000182826"/>
    </source>
</evidence>
<dbReference type="GO" id="GO:0022857">
    <property type="term" value="F:transmembrane transporter activity"/>
    <property type="evidence" value="ECO:0007669"/>
    <property type="project" value="TreeGrafter"/>
</dbReference>
<feature type="transmembrane region" description="Helical" evidence="6">
    <location>
        <begin position="231"/>
        <end position="248"/>
    </location>
</feature>
<protein>
    <submittedName>
        <fullName evidence="7">MFS transporter</fullName>
    </submittedName>
</protein>
<organism evidence="7 8">
    <name type="scientific">Flavobacterium johnsoniae</name>
    <name type="common">Cytophaga johnsonae</name>
    <dbReference type="NCBI Taxonomy" id="986"/>
    <lineage>
        <taxon>Bacteria</taxon>
        <taxon>Pseudomonadati</taxon>
        <taxon>Bacteroidota</taxon>
        <taxon>Flavobacteriia</taxon>
        <taxon>Flavobacteriales</taxon>
        <taxon>Flavobacteriaceae</taxon>
        <taxon>Flavobacterium</taxon>
    </lineage>
</organism>
<dbReference type="PANTHER" id="PTHR23501">
    <property type="entry name" value="MAJOR FACILITATOR SUPERFAMILY"/>
    <property type="match status" value="1"/>
</dbReference>
<feature type="transmembrane region" description="Helical" evidence="6">
    <location>
        <begin position="304"/>
        <end position="326"/>
    </location>
</feature>
<feature type="transmembrane region" description="Helical" evidence="6">
    <location>
        <begin position="366"/>
        <end position="385"/>
    </location>
</feature>
<evidence type="ECO:0000256" key="4">
    <source>
        <dbReference type="ARBA" id="ARBA00022989"/>
    </source>
</evidence>
<keyword evidence="4 6" id="KW-1133">Transmembrane helix</keyword>
<dbReference type="Proteomes" id="UP000182826">
    <property type="component" value="Unassembled WGS sequence"/>
</dbReference>
<dbReference type="EMBL" id="MLFK01000011">
    <property type="protein sequence ID" value="OIV39957.1"/>
    <property type="molecule type" value="Genomic_DNA"/>
</dbReference>
<keyword evidence="5 6" id="KW-0472">Membrane</keyword>
<feature type="transmembrane region" description="Helical" evidence="6">
    <location>
        <begin position="201"/>
        <end position="219"/>
    </location>
</feature>
<evidence type="ECO:0000256" key="6">
    <source>
        <dbReference type="SAM" id="Phobius"/>
    </source>
</evidence>
<evidence type="ECO:0000313" key="7">
    <source>
        <dbReference type="EMBL" id="OIV39957.1"/>
    </source>
</evidence>
<dbReference type="RefSeq" id="WP_071638632.1">
    <property type="nucleotide sequence ID" value="NZ_MLFK01000011.1"/>
</dbReference>
<comment type="caution">
    <text evidence="7">The sequence shown here is derived from an EMBL/GenBank/DDBJ whole genome shotgun (WGS) entry which is preliminary data.</text>
</comment>
<feature type="transmembrane region" description="Helical" evidence="6">
    <location>
        <begin position="46"/>
        <end position="66"/>
    </location>
</feature>
<keyword evidence="3 6" id="KW-0812">Transmembrane</keyword>
<feature type="transmembrane region" description="Helical" evidence="6">
    <location>
        <begin position="487"/>
        <end position="505"/>
    </location>
</feature>
<comment type="subcellular location">
    <subcellularLocation>
        <location evidence="1">Endomembrane system</location>
        <topology evidence="1">Multi-pass membrane protein</topology>
    </subcellularLocation>
</comment>
<keyword evidence="2" id="KW-0813">Transport</keyword>